<proteinExistence type="predicted"/>
<feature type="transmembrane region" description="Helical" evidence="1">
    <location>
        <begin position="163"/>
        <end position="184"/>
    </location>
</feature>
<gene>
    <name evidence="2" type="ORF">LGLO00237_LOCUS13377</name>
</gene>
<evidence type="ECO:0000313" key="2">
    <source>
        <dbReference type="EMBL" id="CAE0661782.1"/>
    </source>
</evidence>
<reference evidence="2" key="1">
    <citation type="submission" date="2021-01" db="EMBL/GenBank/DDBJ databases">
        <authorList>
            <person name="Corre E."/>
            <person name="Pelletier E."/>
            <person name="Niang G."/>
            <person name="Scheremetjew M."/>
            <person name="Finn R."/>
            <person name="Kale V."/>
            <person name="Holt S."/>
            <person name="Cochrane G."/>
            <person name="Meng A."/>
            <person name="Brown T."/>
            <person name="Cohen L."/>
        </authorList>
    </citation>
    <scope>NUCLEOTIDE SEQUENCE</scope>
    <source>
        <strain evidence="2">CCCM811</strain>
    </source>
</reference>
<feature type="transmembrane region" description="Helical" evidence="1">
    <location>
        <begin position="45"/>
        <end position="63"/>
    </location>
</feature>
<feature type="transmembrane region" description="Helical" evidence="1">
    <location>
        <begin position="75"/>
        <end position="94"/>
    </location>
</feature>
<dbReference type="PANTHER" id="PTHR12242">
    <property type="entry name" value="OS02G0130600 PROTEIN-RELATED"/>
    <property type="match status" value="1"/>
</dbReference>
<keyword evidence="1" id="KW-0472">Membrane</keyword>
<dbReference type="EMBL" id="HBIV01018453">
    <property type="protein sequence ID" value="CAE0661782.1"/>
    <property type="molecule type" value="Transcribed_RNA"/>
</dbReference>
<evidence type="ECO:0000256" key="1">
    <source>
        <dbReference type="SAM" id="Phobius"/>
    </source>
</evidence>
<keyword evidence="1" id="KW-1133">Transmembrane helix</keyword>
<keyword evidence="1" id="KW-0812">Transmembrane</keyword>
<accession>A0A7S3YTT9</accession>
<feature type="transmembrane region" description="Helical" evidence="1">
    <location>
        <begin position="190"/>
        <end position="209"/>
    </location>
</feature>
<protein>
    <submittedName>
        <fullName evidence="2">Uncharacterized protein</fullName>
    </submittedName>
</protein>
<name>A0A7S3YTT9_9EUKA</name>
<feature type="transmembrane region" description="Helical" evidence="1">
    <location>
        <begin position="216"/>
        <end position="235"/>
    </location>
</feature>
<sequence length="287" mass="33572">MGASCCRDFNKEFGSGRTEFVVTPKERDNFGRGPKEISLRRYRAVMAWFWTAFTTWLMVQRFARDGWSGMRMFLMLPYWQIIEVCIFFWLALYVSKEDDDADDPLPDNLPVDALGPPRYIGNEVPADENIVYAEPAGNEDPFLPIEYRDLPESDTQCWIHMNIAYTVSFLVMILFWTLIYEGWIPKAEEFLLHGTPFTFVAIDVFFSGIPFRYLHLWLPMYYLFIYFSVTIVYNYCSGDTAYSIMDYRNRPVLLLLPVIIIVVLVPVFQTILWIFKRKGLQSTGFGT</sequence>
<dbReference type="AlphaFoldDB" id="A0A7S3YTT9"/>
<organism evidence="2">
    <name type="scientific">Lotharella globosa</name>
    <dbReference type="NCBI Taxonomy" id="91324"/>
    <lineage>
        <taxon>Eukaryota</taxon>
        <taxon>Sar</taxon>
        <taxon>Rhizaria</taxon>
        <taxon>Cercozoa</taxon>
        <taxon>Chlorarachniophyceae</taxon>
        <taxon>Lotharella</taxon>
    </lineage>
</organism>
<dbReference type="GO" id="GO:0016020">
    <property type="term" value="C:membrane"/>
    <property type="evidence" value="ECO:0007669"/>
    <property type="project" value="TreeGrafter"/>
</dbReference>
<feature type="transmembrane region" description="Helical" evidence="1">
    <location>
        <begin position="255"/>
        <end position="275"/>
    </location>
</feature>